<evidence type="ECO:0000313" key="3">
    <source>
        <dbReference type="Proteomes" id="UP000540989"/>
    </source>
</evidence>
<accession>A0A7W7ZIX6</accession>
<name>A0A7W7ZIX6_9BACT</name>
<feature type="compositionally biased region" description="Polar residues" evidence="1">
    <location>
        <begin position="27"/>
        <end position="40"/>
    </location>
</feature>
<proteinExistence type="predicted"/>
<feature type="region of interest" description="Disordered" evidence="1">
    <location>
        <begin position="1"/>
        <end position="58"/>
    </location>
</feature>
<keyword evidence="3" id="KW-1185">Reference proteome</keyword>
<dbReference type="EMBL" id="JACHIP010000016">
    <property type="protein sequence ID" value="MBB5060598.1"/>
    <property type="molecule type" value="Genomic_DNA"/>
</dbReference>
<evidence type="ECO:0000256" key="1">
    <source>
        <dbReference type="SAM" id="MobiDB-lite"/>
    </source>
</evidence>
<gene>
    <name evidence="2" type="ORF">HDF16_005334</name>
</gene>
<organism evidence="2 3">
    <name type="scientific">Granulicella aggregans</name>
    <dbReference type="NCBI Taxonomy" id="474949"/>
    <lineage>
        <taxon>Bacteria</taxon>
        <taxon>Pseudomonadati</taxon>
        <taxon>Acidobacteriota</taxon>
        <taxon>Terriglobia</taxon>
        <taxon>Terriglobales</taxon>
        <taxon>Acidobacteriaceae</taxon>
        <taxon>Granulicella</taxon>
    </lineage>
</organism>
<comment type="caution">
    <text evidence="2">The sequence shown here is derived from an EMBL/GenBank/DDBJ whole genome shotgun (WGS) entry which is preliminary data.</text>
</comment>
<dbReference type="Proteomes" id="UP000540989">
    <property type="component" value="Unassembled WGS sequence"/>
</dbReference>
<dbReference type="AlphaFoldDB" id="A0A7W7ZIX6"/>
<evidence type="ECO:0000313" key="2">
    <source>
        <dbReference type="EMBL" id="MBB5060598.1"/>
    </source>
</evidence>
<feature type="compositionally biased region" description="Basic and acidic residues" evidence="1">
    <location>
        <begin position="1"/>
        <end position="21"/>
    </location>
</feature>
<protein>
    <submittedName>
        <fullName evidence="2">Uncharacterized protein</fullName>
    </submittedName>
</protein>
<reference evidence="2 3" key="1">
    <citation type="submission" date="2020-08" db="EMBL/GenBank/DDBJ databases">
        <title>Genomic Encyclopedia of Type Strains, Phase IV (KMG-V): Genome sequencing to study the core and pangenomes of soil and plant-associated prokaryotes.</title>
        <authorList>
            <person name="Whitman W."/>
        </authorList>
    </citation>
    <scope>NUCLEOTIDE SEQUENCE [LARGE SCALE GENOMIC DNA]</scope>
    <source>
        <strain evidence="2 3">M8UP14</strain>
    </source>
</reference>
<sequence>MEKTQNRSRDKQLQKLPNESKNKKKASLTSRKTAGQSRKCPTTHLEPKLHPGAPRMAIPCAQRAILG</sequence>